<dbReference type="SUPFAM" id="SSF111369">
    <property type="entry name" value="HlyD-like secretion proteins"/>
    <property type="match status" value="1"/>
</dbReference>
<dbReference type="Proteomes" id="UP001310386">
    <property type="component" value="Unassembled WGS sequence"/>
</dbReference>
<dbReference type="PANTHER" id="PTHR30469">
    <property type="entry name" value="MULTIDRUG RESISTANCE PROTEIN MDTA"/>
    <property type="match status" value="1"/>
</dbReference>
<accession>A0ABU5ZIM6</accession>
<dbReference type="Gene3D" id="2.40.50.100">
    <property type="match status" value="1"/>
</dbReference>
<evidence type="ECO:0000313" key="5">
    <source>
        <dbReference type="EMBL" id="MEB3101732.1"/>
    </source>
</evidence>
<evidence type="ECO:0000256" key="2">
    <source>
        <dbReference type="SAM" id="Coils"/>
    </source>
</evidence>
<dbReference type="NCBIfam" id="TIGR01730">
    <property type="entry name" value="RND_mfp"/>
    <property type="match status" value="1"/>
</dbReference>
<sequence>MVQFANQRTTFKRLGFSLFITMLSLVVLSGCAASQDKTVTSVKVAQAGNQTVDQAMEEDADVVASTEVNVVLKAGGDVKQIVKNKGEFVKQGDLIMQLDDSDALRAKEKAVLALRNLQSQLDKTESDIAANKRTIQNSMEKLQLQIKELQKNYSSIHNDYDQGLATKKQLENADTQLSSAKLDLNSLQIQLDNLNSTDPSAPLRLQVDTARVSLQDMESTLSDYQVKAPIDGILTDFELKVGMNLHAGQAAGTIQQLNPIKIQANLTRDEANLVRGQTEIPFKLSDGSAAKKARVSFLSDVMSPQNQTYALELSVENSDQKLKPGMKVKLILGAGQKQTVLTVPKSSIVIEGNNSYVFVVSNSAAEKRKVVLGKDLGINRIVISGVKDGEQIVVSGQNRLKDREKVQISN</sequence>
<dbReference type="Gene3D" id="2.40.30.170">
    <property type="match status" value="1"/>
</dbReference>
<keyword evidence="3" id="KW-0732">Signal</keyword>
<evidence type="ECO:0000313" key="6">
    <source>
        <dbReference type="Proteomes" id="UP001310386"/>
    </source>
</evidence>
<organism evidence="5 6">
    <name type="scientific">Ferviditalea candida</name>
    <dbReference type="NCBI Taxonomy" id="3108399"/>
    <lineage>
        <taxon>Bacteria</taxon>
        <taxon>Bacillati</taxon>
        <taxon>Bacillota</taxon>
        <taxon>Bacilli</taxon>
        <taxon>Bacillales</taxon>
        <taxon>Paenibacillaceae</taxon>
        <taxon>Ferviditalea</taxon>
    </lineage>
</organism>
<dbReference type="Pfam" id="PF25989">
    <property type="entry name" value="YknX_C"/>
    <property type="match status" value="1"/>
</dbReference>
<dbReference type="InterPro" id="IPR006143">
    <property type="entry name" value="RND_pump_MFP"/>
</dbReference>
<comment type="similarity">
    <text evidence="1">Belongs to the membrane fusion protein (MFP) (TC 8.A.1) family.</text>
</comment>
<evidence type="ECO:0000256" key="1">
    <source>
        <dbReference type="ARBA" id="ARBA00009477"/>
    </source>
</evidence>
<name>A0ABU5ZIM6_9BACL</name>
<dbReference type="Gene3D" id="2.40.420.20">
    <property type="match status" value="1"/>
</dbReference>
<evidence type="ECO:0000259" key="4">
    <source>
        <dbReference type="Pfam" id="PF25989"/>
    </source>
</evidence>
<keyword evidence="6" id="KW-1185">Reference proteome</keyword>
<evidence type="ECO:0000256" key="3">
    <source>
        <dbReference type="SAM" id="SignalP"/>
    </source>
</evidence>
<dbReference type="EMBL" id="JAYJLD010000009">
    <property type="protein sequence ID" value="MEB3101732.1"/>
    <property type="molecule type" value="Genomic_DNA"/>
</dbReference>
<proteinExistence type="inferred from homology"/>
<gene>
    <name evidence="5" type="ORF">VF724_08655</name>
</gene>
<feature type="chain" id="PRO_5047337977" evidence="3">
    <location>
        <begin position="33"/>
        <end position="410"/>
    </location>
</feature>
<feature type="signal peptide" evidence="3">
    <location>
        <begin position="1"/>
        <end position="32"/>
    </location>
</feature>
<dbReference type="Gene3D" id="1.10.287.470">
    <property type="entry name" value="Helix hairpin bin"/>
    <property type="match status" value="1"/>
</dbReference>
<feature type="domain" description="YknX-like C-terminal permuted SH3-like" evidence="4">
    <location>
        <begin position="340"/>
        <end position="407"/>
    </location>
</feature>
<comment type="caution">
    <text evidence="5">The sequence shown here is derived from an EMBL/GenBank/DDBJ whole genome shotgun (WGS) entry which is preliminary data.</text>
</comment>
<dbReference type="RefSeq" id="WP_371753847.1">
    <property type="nucleotide sequence ID" value="NZ_JAYJLD010000009.1"/>
</dbReference>
<feature type="coiled-coil region" evidence="2">
    <location>
        <begin position="107"/>
        <end position="197"/>
    </location>
</feature>
<keyword evidence="2" id="KW-0175">Coiled coil</keyword>
<reference evidence="5" key="1">
    <citation type="submission" date="2023-12" db="EMBL/GenBank/DDBJ databases">
        <title>Fervidustalea candida gen. nov., sp. nov., a novel member of the family Paenibacillaceae isolated from a geothermal area.</title>
        <authorList>
            <person name="Li W.-J."/>
            <person name="Jiao J.-Y."/>
            <person name="Chen Y."/>
        </authorList>
    </citation>
    <scope>NUCLEOTIDE SEQUENCE</scope>
    <source>
        <strain evidence="5">SYSU GA230002</strain>
    </source>
</reference>
<dbReference type="InterPro" id="IPR058637">
    <property type="entry name" value="YknX-like_C"/>
</dbReference>
<protein>
    <submittedName>
        <fullName evidence="5">Efflux RND transporter periplasmic adaptor subunit</fullName>
    </submittedName>
</protein>